<dbReference type="InterPro" id="IPR007863">
    <property type="entry name" value="Peptidase_M16_C"/>
</dbReference>
<dbReference type="SUPFAM" id="SSF51569">
    <property type="entry name" value="Aldolase"/>
    <property type="match status" value="1"/>
</dbReference>
<dbReference type="InterPro" id="IPR013785">
    <property type="entry name" value="Aldolase_TIM"/>
</dbReference>
<dbReference type="RefSeq" id="XP_018006037.1">
    <property type="nucleotide sequence ID" value="XM_018146018.1"/>
</dbReference>
<dbReference type="InterPro" id="IPR006219">
    <property type="entry name" value="DAHP_synth_1"/>
</dbReference>
<dbReference type="OrthoDB" id="4953at2759"/>
<dbReference type="FunFam" id="3.20.20.70:FF:000005">
    <property type="entry name" value="Phospho-2-dehydro-3-deoxyheptonate aldolase"/>
    <property type="match status" value="1"/>
</dbReference>
<dbReference type="GO" id="GO:0009073">
    <property type="term" value="P:aromatic amino acid family biosynthetic process"/>
    <property type="evidence" value="ECO:0007669"/>
    <property type="project" value="UniProtKB-KW"/>
</dbReference>
<dbReference type="Pfam" id="PF05193">
    <property type="entry name" value="Peptidase_M16_C"/>
    <property type="match status" value="1"/>
</dbReference>
<dbReference type="SUPFAM" id="SSF63411">
    <property type="entry name" value="LuxS/MPP-like metallohydrolase"/>
    <property type="match status" value="4"/>
</dbReference>
<reference evidence="9 10" key="1">
    <citation type="submission" date="2015-06" db="EMBL/GenBank/DDBJ databases">
        <title>Draft genome of the ant-associated black yeast Phialophora attae CBS 131958.</title>
        <authorList>
            <person name="Moreno L.F."/>
            <person name="Stielow B.J."/>
            <person name="de Hoog S."/>
            <person name="Vicente V.A."/>
            <person name="Weiss V.A."/>
            <person name="de Vries M."/>
            <person name="Cruz L.M."/>
            <person name="Souza E.M."/>
        </authorList>
    </citation>
    <scope>NUCLEOTIDE SEQUENCE [LARGE SCALE GENOMIC DNA]</scope>
    <source>
        <strain evidence="9 10">CBS 131958</strain>
    </source>
</reference>
<dbReference type="PANTHER" id="PTHR43016">
    <property type="entry name" value="PRESEQUENCE PROTEASE"/>
    <property type="match status" value="1"/>
</dbReference>
<dbReference type="VEuPathDB" id="FungiDB:AB675_577"/>
<dbReference type="EC" id="2.5.1.54" evidence="2"/>
<name>A0A0N1I1Z4_9EURO</name>
<dbReference type="Pfam" id="PF00793">
    <property type="entry name" value="DAHP_synth_1"/>
    <property type="match status" value="1"/>
</dbReference>
<dbReference type="Gene3D" id="3.20.20.70">
    <property type="entry name" value="Aldolase class I"/>
    <property type="match status" value="1"/>
</dbReference>
<protein>
    <recommendedName>
        <fullName evidence="2">3-deoxy-7-phosphoheptulonate synthase</fullName>
        <ecNumber evidence="2">2.5.1.54</ecNumber>
    </recommendedName>
</protein>
<dbReference type="FunFam" id="3.30.830.10:FF:000015">
    <property type="entry name" value="Putative zinc metalloprotease"/>
    <property type="match status" value="1"/>
</dbReference>
<keyword evidence="5" id="KW-0057">Aromatic amino acid biosynthesis</keyword>
<organism evidence="9 10">
    <name type="scientific">Cyphellophora attinorum</name>
    <dbReference type="NCBI Taxonomy" id="1664694"/>
    <lineage>
        <taxon>Eukaryota</taxon>
        <taxon>Fungi</taxon>
        <taxon>Dikarya</taxon>
        <taxon>Ascomycota</taxon>
        <taxon>Pezizomycotina</taxon>
        <taxon>Eurotiomycetes</taxon>
        <taxon>Chaetothyriomycetidae</taxon>
        <taxon>Chaetothyriales</taxon>
        <taxon>Cyphellophoraceae</taxon>
        <taxon>Cyphellophora</taxon>
    </lineage>
</organism>
<feature type="domain" description="Peptidase M16 C-terminal" evidence="8">
    <location>
        <begin position="198"/>
        <end position="372"/>
    </location>
</feature>
<dbReference type="NCBIfam" id="NF009395">
    <property type="entry name" value="PRK12755.1"/>
    <property type="match status" value="1"/>
</dbReference>
<dbReference type="GO" id="GO:0046872">
    <property type="term" value="F:metal ion binding"/>
    <property type="evidence" value="ECO:0007669"/>
    <property type="project" value="InterPro"/>
</dbReference>
<evidence type="ECO:0000256" key="5">
    <source>
        <dbReference type="ARBA" id="ARBA00023141"/>
    </source>
</evidence>
<feature type="domain" description="DAHP synthetase I/KDSA" evidence="7">
    <location>
        <begin position="1082"/>
        <end position="1371"/>
    </location>
</feature>
<dbReference type="InterPro" id="IPR006218">
    <property type="entry name" value="DAHP1/KDSA"/>
</dbReference>
<keyword evidence="3" id="KW-0028">Amino-acid biosynthesis</keyword>
<dbReference type="EMBL" id="LFJN01000001">
    <property type="protein sequence ID" value="KPI46074.1"/>
    <property type="molecule type" value="Genomic_DNA"/>
</dbReference>
<comment type="catalytic activity">
    <reaction evidence="6">
        <text>D-erythrose 4-phosphate + phosphoenolpyruvate + H2O = 7-phospho-2-dehydro-3-deoxy-D-arabino-heptonate + phosphate</text>
        <dbReference type="Rhea" id="RHEA:14717"/>
        <dbReference type="ChEBI" id="CHEBI:15377"/>
        <dbReference type="ChEBI" id="CHEBI:16897"/>
        <dbReference type="ChEBI" id="CHEBI:43474"/>
        <dbReference type="ChEBI" id="CHEBI:58394"/>
        <dbReference type="ChEBI" id="CHEBI:58702"/>
        <dbReference type="EC" id="2.5.1.54"/>
    </reaction>
</comment>
<dbReference type="Proteomes" id="UP000038010">
    <property type="component" value="Unassembled WGS sequence"/>
</dbReference>
<proteinExistence type="inferred from homology"/>
<dbReference type="Gene3D" id="3.30.830.10">
    <property type="entry name" value="Metalloenzyme, LuxS/M16 peptidase-like"/>
    <property type="match status" value="4"/>
</dbReference>
<dbReference type="FunFam" id="3.30.830.10:FF:000036">
    <property type="entry name" value="Putative zinc metalloprotease"/>
    <property type="match status" value="1"/>
</dbReference>
<dbReference type="PANTHER" id="PTHR43016:SF16">
    <property type="entry name" value="METALLOPROTEASE, PUTATIVE (AFU_ORTHOLOGUE AFUA_4G07610)-RELATED"/>
    <property type="match status" value="1"/>
</dbReference>
<evidence type="ECO:0000313" key="9">
    <source>
        <dbReference type="EMBL" id="KPI46074.1"/>
    </source>
</evidence>
<evidence type="ECO:0000256" key="4">
    <source>
        <dbReference type="ARBA" id="ARBA00022679"/>
    </source>
</evidence>
<accession>A0A0N1I1Z4</accession>
<dbReference type="GeneID" id="28737888"/>
<evidence type="ECO:0000256" key="2">
    <source>
        <dbReference type="ARBA" id="ARBA00012694"/>
    </source>
</evidence>
<evidence type="ECO:0000259" key="7">
    <source>
        <dbReference type="Pfam" id="PF00793"/>
    </source>
</evidence>
<dbReference type="FunFam" id="3.30.830.10:FF:000031">
    <property type="entry name" value="Putative zinc metalloprotease"/>
    <property type="match status" value="1"/>
</dbReference>
<comment type="caution">
    <text evidence="9">The sequence shown here is derived from an EMBL/GenBank/DDBJ whole genome shotgun (WGS) entry which is preliminary data.</text>
</comment>
<keyword evidence="4" id="KW-0808">Transferase</keyword>
<dbReference type="GO" id="GO:0003849">
    <property type="term" value="F:3-deoxy-7-phosphoheptulonate synthase activity"/>
    <property type="evidence" value="ECO:0007669"/>
    <property type="project" value="UniProtKB-EC"/>
</dbReference>
<evidence type="ECO:0000313" key="10">
    <source>
        <dbReference type="Proteomes" id="UP000038010"/>
    </source>
</evidence>
<gene>
    <name evidence="9" type="ORF">AB675_577</name>
</gene>
<dbReference type="STRING" id="1664694.A0A0N1I1Z4"/>
<evidence type="ECO:0000259" key="8">
    <source>
        <dbReference type="Pfam" id="PF05193"/>
    </source>
</evidence>
<evidence type="ECO:0000256" key="3">
    <source>
        <dbReference type="ARBA" id="ARBA00022605"/>
    </source>
</evidence>
<keyword evidence="10" id="KW-1185">Reference proteome</keyword>
<comment type="similarity">
    <text evidence="1">Belongs to the class-I DAHP synthase family.</text>
</comment>
<dbReference type="NCBIfam" id="TIGR00034">
    <property type="entry name" value="aroFGH"/>
    <property type="match status" value="1"/>
</dbReference>
<dbReference type="InterPro" id="IPR011249">
    <property type="entry name" value="Metalloenz_LuxS/M16"/>
</dbReference>
<sequence length="1396" mass="154768">MGSIDVEPRFRRLQQFDSTFSPNTITQYESERTGMRIVVVDQVGPKVYGYFVLATEIHDDSGAPHTLEHLCYMGSRSYKYKGFLDKLGTRAYSNINAWTATDHTAYTLESAGWAGFAQILPVYLDHLVVPLLTDAGCVTEVYHIDGEGNDAGVVYSEMQGVQNTPSELVELRGKRLIYPKEVGFRYETGGMMEQLRVLTPERIREFHRDMYQPKNMCLVMYGEVDHKEMLKILDDFESTIMDDIPAPDKPFKRPWIDSKQAVTLTESVIEEVEFPEEDEEFGQVDIRYLGPDTADVVQSAALSVVLQYLCGSPAAVLDNNLVEREQWASSVFFTLENRPKTEIAFSMSGVETAKLADAEKRFHTVLEEAMAAPLDMPFMTDCIERQVRSSKYTTESQTAALSDSIIADYLFGRRDGSTLEHLGSLTQYTHTLTKWTEQDWKEFITKYFVKAHYVSLLGKPSAKMSKRITEDDKARVEKRKEELGPDGLKKMAEKLEQAKKENDKEIPKELLASFKVPPTESIHFVETSSARVGPALEAGKPNNRYQKLVEADGGDKCPLFINFEHIPSNFVRLHLLISTETLAIELRPLLAIFMEAFTNLPVDRNGTTIPFDQIVVELERDTVGYSMNSASALGNIECIRVTLQVEIEKYSTAINWVQELLWHSIFDVSRLKSIVSRLLADIPDSKRDGNDMMTAVHNMTHLSSKSISRARSTLVQALYLKRIKHLLDSDPDRVVHLLQSLRTHFITFANLRFVIVSDLDRLPNPVSSFQTLLSALDEPSPLAPLGSRLTRLSDAGTHPGSLAYVVPIPAIDSSFLFACTRGISGWTDPRLPALMVAQAYLNAVEGPLWVAVRGIGLAYGVNTNYDLEGGFVSLEVYRSPDAFKAFDAARKVVLGLADGSAAFDELMLEGAVSSIVMEMANEQATLGMAALSGFVKEVIRGLGKSWDGEILRKVKKVTEEEVRTCLREMVMPVFEAGKADVVVTCSTPGVENIKAGLESKGFKPEVHDLAWFQDDYGLKFFIQNKSVGDKESSEDWRIKGYNPLTPPDLLQHEIPQSEQSKATVLSGRNEGVSIVQNTDPQHRLLVIIGPCSIHDPVSALDYCDRLLKLKELHKNELLIVMRSYLEKPRTTVGWKGLINDPEIDGSFLINKGLRISRQLFVDLTSRGMPIASEMLDTISPQFLADLLSIGAIGARTTESQLHRELASGLSFPVGFKNGTDGSLGVAIDAIGAVKHPHHFLSVTKPGVVAIVGTVGNEDCFVILRGGTSGTNYDAKSIKSAKEKLRAKGLSDRLMVDCSHGNSLKDHRNQPKVVADLAGQIRNGEEAIMGVMIESHINEGAQKVPAEGKAGLKYGVSITDACIGWEDTEKVLQELAEAVKARREKIGSKTNGVNGHS</sequence>
<evidence type="ECO:0000256" key="6">
    <source>
        <dbReference type="ARBA" id="ARBA00047508"/>
    </source>
</evidence>
<dbReference type="GO" id="GO:0008652">
    <property type="term" value="P:amino acid biosynthetic process"/>
    <property type="evidence" value="ECO:0007669"/>
    <property type="project" value="UniProtKB-KW"/>
</dbReference>
<evidence type="ECO:0000256" key="1">
    <source>
        <dbReference type="ARBA" id="ARBA00007985"/>
    </source>
</evidence>